<feature type="region of interest" description="Disordered" evidence="1">
    <location>
        <begin position="77"/>
        <end position="112"/>
    </location>
</feature>
<evidence type="ECO:0000256" key="1">
    <source>
        <dbReference type="SAM" id="MobiDB-lite"/>
    </source>
</evidence>
<keyword evidence="3" id="KW-1185">Reference proteome</keyword>
<reference evidence="2 3" key="1">
    <citation type="submission" date="2016-02" db="EMBL/GenBank/DDBJ databases">
        <title>Genome analysis of coral dinoflagellate symbionts highlights evolutionary adaptations to a symbiotic lifestyle.</title>
        <authorList>
            <person name="Aranda M."/>
            <person name="Li Y."/>
            <person name="Liew Y.J."/>
            <person name="Baumgarten S."/>
            <person name="Simakov O."/>
            <person name="Wilson M."/>
            <person name="Piel J."/>
            <person name="Ashoor H."/>
            <person name="Bougouffa S."/>
            <person name="Bajic V.B."/>
            <person name="Ryu T."/>
            <person name="Ravasi T."/>
            <person name="Bayer T."/>
            <person name="Micklem G."/>
            <person name="Kim H."/>
            <person name="Bhak J."/>
            <person name="Lajeunesse T.C."/>
            <person name="Voolstra C.R."/>
        </authorList>
    </citation>
    <scope>NUCLEOTIDE SEQUENCE [LARGE SCALE GENOMIC DNA]</scope>
    <source>
        <strain evidence="2 3">CCMP2467</strain>
    </source>
</reference>
<organism evidence="2 3">
    <name type="scientific">Symbiodinium microadriaticum</name>
    <name type="common">Dinoflagellate</name>
    <name type="synonym">Zooxanthella microadriatica</name>
    <dbReference type="NCBI Taxonomy" id="2951"/>
    <lineage>
        <taxon>Eukaryota</taxon>
        <taxon>Sar</taxon>
        <taxon>Alveolata</taxon>
        <taxon>Dinophyceae</taxon>
        <taxon>Suessiales</taxon>
        <taxon>Symbiodiniaceae</taxon>
        <taxon>Symbiodinium</taxon>
    </lineage>
</organism>
<protein>
    <submittedName>
        <fullName evidence="2">Uncharacterized protein</fullName>
    </submittedName>
</protein>
<name>A0A1Q9C7F8_SYMMI</name>
<comment type="caution">
    <text evidence="2">The sequence shown here is derived from an EMBL/GenBank/DDBJ whole genome shotgun (WGS) entry which is preliminary data.</text>
</comment>
<feature type="compositionally biased region" description="Polar residues" evidence="1">
    <location>
        <begin position="98"/>
        <end position="112"/>
    </location>
</feature>
<proteinExistence type="predicted"/>
<dbReference type="AlphaFoldDB" id="A0A1Q9C7F8"/>
<gene>
    <name evidence="2" type="ORF">AK812_SmicGene40924</name>
</gene>
<evidence type="ECO:0000313" key="3">
    <source>
        <dbReference type="Proteomes" id="UP000186817"/>
    </source>
</evidence>
<dbReference type="Proteomes" id="UP000186817">
    <property type="component" value="Unassembled WGS sequence"/>
</dbReference>
<evidence type="ECO:0000313" key="2">
    <source>
        <dbReference type="EMBL" id="OLP78856.1"/>
    </source>
</evidence>
<sequence length="112" mass="12956">MLDLRGRFWSKAAADQFRWRRGGSIATDFWKNRGGGTLWIWQRKMRRLARDEREKHKDGFCNLKMFDFDEIEETVEKEGEWKEGVSVESPSKAGGCASLSTEPQSTGSVFDF</sequence>
<accession>A0A1Q9C7F8</accession>
<dbReference type="EMBL" id="LSRX01001553">
    <property type="protein sequence ID" value="OLP78856.1"/>
    <property type="molecule type" value="Genomic_DNA"/>
</dbReference>